<dbReference type="PROSITE" id="PS51257">
    <property type="entry name" value="PROKAR_LIPOPROTEIN"/>
    <property type="match status" value="1"/>
</dbReference>
<dbReference type="GO" id="GO:0004576">
    <property type="term" value="F:oligosaccharyl transferase activity"/>
    <property type="evidence" value="ECO:0007669"/>
    <property type="project" value="InterPro"/>
</dbReference>
<organism evidence="18 19">
    <name type="scientific">Campylobacter gracilis RM3268</name>
    <dbReference type="NCBI Taxonomy" id="553220"/>
    <lineage>
        <taxon>Bacteria</taxon>
        <taxon>Pseudomonadati</taxon>
        <taxon>Campylobacterota</taxon>
        <taxon>Epsilonproteobacteria</taxon>
        <taxon>Campylobacterales</taxon>
        <taxon>Campylobacteraceae</taxon>
        <taxon>Campylobacter</taxon>
    </lineage>
</organism>
<evidence type="ECO:0000256" key="6">
    <source>
        <dbReference type="ARBA" id="ARBA00022676"/>
    </source>
</evidence>
<reference evidence="18 19" key="1">
    <citation type="submission" date="2009-07" db="EMBL/GenBank/DDBJ databases">
        <authorList>
            <person name="Madupu R."/>
            <person name="Sebastian Y."/>
            <person name="Durkin A.S."/>
            <person name="Torralba M."/>
            <person name="Methe B."/>
            <person name="Sutton G.G."/>
            <person name="Strausberg R.L."/>
            <person name="Nelson K.E."/>
        </authorList>
    </citation>
    <scope>NUCLEOTIDE SEQUENCE [LARGE SCALE GENOMIC DNA]</scope>
    <source>
        <strain evidence="18 19">RM3268</strain>
    </source>
</reference>
<dbReference type="OrthoDB" id="9796223at2"/>
<dbReference type="InterPro" id="IPR041563">
    <property type="entry name" value="STT3_PglB_C"/>
</dbReference>
<keyword evidence="19" id="KW-1185">Reference proteome</keyword>
<evidence type="ECO:0000313" key="19">
    <source>
        <dbReference type="Proteomes" id="UP000005709"/>
    </source>
</evidence>
<feature type="transmembrane region" description="Helical" evidence="14">
    <location>
        <begin position="388"/>
        <end position="405"/>
    </location>
</feature>
<evidence type="ECO:0000256" key="9">
    <source>
        <dbReference type="ARBA" id="ARBA00022723"/>
    </source>
</evidence>
<dbReference type="eggNOG" id="COG1287">
    <property type="taxonomic scope" value="Bacteria"/>
</dbReference>
<evidence type="ECO:0000256" key="4">
    <source>
        <dbReference type="ARBA" id="ARBA00004922"/>
    </source>
</evidence>
<dbReference type="Gene3D" id="3.40.1380.40">
    <property type="match status" value="1"/>
</dbReference>
<evidence type="ECO:0000259" key="17">
    <source>
        <dbReference type="Pfam" id="PF21436"/>
    </source>
</evidence>
<dbReference type="EMBL" id="ACYG01000024">
    <property type="protein sequence ID" value="EEV17603.1"/>
    <property type="molecule type" value="Genomic_DNA"/>
</dbReference>
<dbReference type="GO" id="GO:0046872">
    <property type="term" value="F:metal ion binding"/>
    <property type="evidence" value="ECO:0007669"/>
    <property type="project" value="UniProtKB-KW"/>
</dbReference>
<comment type="cofactor">
    <cofactor evidence="2">
        <name>Mg(2+)</name>
        <dbReference type="ChEBI" id="CHEBI:18420"/>
    </cofactor>
</comment>
<proteinExistence type="inferred from homology"/>
<accession>C8PHI9</accession>
<evidence type="ECO:0000256" key="14">
    <source>
        <dbReference type="SAM" id="Phobius"/>
    </source>
</evidence>
<evidence type="ECO:0000259" key="16">
    <source>
        <dbReference type="Pfam" id="PF18527"/>
    </source>
</evidence>
<evidence type="ECO:0000256" key="1">
    <source>
        <dbReference type="ARBA" id="ARBA00001936"/>
    </source>
</evidence>
<evidence type="ECO:0000259" key="15">
    <source>
        <dbReference type="Pfam" id="PF02516"/>
    </source>
</evidence>
<dbReference type="UniPathway" id="UPA00378"/>
<name>C8PHI9_9BACT</name>
<protein>
    <submittedName>
        <fullName evidence="18">Oligosaccharyl transferase STT3 subunit</fullName>
    </submittedName>
</protein>
<comment type="subcellular location">
    <subcellularLocation>
        <location evidence="3">Endomembrane system</location>
        <topology evidence="3">Multi-pass membrane protein</topology>
    </subcellularLocation>
</comment>
<keyword evidence="7 18" id="KW-0808">Transferase</keyword>
<feature type="transmembrane region" description="Helical" evidence="14">
    <location>
        <begin position="279"/>
        <end position="301"/>
    </location>
</feature>
<feature type="transmembrane region" description="Helical" evidence="14">
    <location>
        <begin position="16"/>
        <end position="37"/>
    </location>
</feature>
<dbReference type="InterPro" id="IPR048999">
    <property type="entry name" value="STT3-PglB_core"/>
</dbReference>
<dbReference type="GO" id="GO:0016020">
    <property type="term" value="C:membrane"/>
    <property type="evidence" value="ECO:0007669"/>
    <property type="project" value="InterPro"/>
</dbReference>
<dbReference type="Pfam" id="PF02516">
    <property type="entry name" value="STT3"/>
    <property type="match status" value="1"/>
</dbReference>
<feature type="domain" description="STT3 subunit PglB C-terminal" evidence="16">
    <location>
        <begin position="634"/>
        <end position="687"/>
    </location>
</feature>
<dbReference type="AlphaFoldDB" id="C8PHI9"/>
<evidence type="ECO:0000256" key="5">
    <source>
        <dbReference type="ARBA" id="ARBA00010810"/>
    </source>
</evidence>
<keyword evidence="11 14" id="KW-1133">Transmembrane helix</keyword>
<gene>
    <name evidence="18" type="ORF">CAMGR0001_0434</name>
</gene>
<keyword evidence="6" id="KW-0328">Glycosyltransferase</keyword>
<feature type="transmembrane region" description="Helical" evidence="14">
    <location>
        <begin position="202"/>
        <end position="218"/>
    </location>
</feature>
<dbReference type="InterPro" id="IPR048307">
    <property type="entry name" value="STT3_N"/>
</dbReference>
<evidence type="ECO:0000256" key="3">
    <source>
        <dbReference type="ARBA" id="ARBA00004127"/>
    </source>
</evidence>
<dbReference type="RefSeq" id="WP_005871125.1">
    <property type="nucleotide sequence ID" value="NZ_ACYG01000024.1"/>
</dbReference>
<evidence type="ECO:0000256" key="12">
    <source>
        <dbReference type="ARBA" id="ARBA00023136"/>
    </source>
</evidence>
<sequence>MQKFRITNGECSRMDIFLIMMLVYIFGVACRFFWIYWASGIEQFSFDGELIMTTNDAFANAEGARDMIAGFHQPGDLSPYGASIPTLAFLLSKILPVSLNSITIYMSVFFAPLVVVPIILIAREYKILGAGIIAALLACVLPGYYVRTLGGYFDSDMLNVAMPLLTLWALIRLIERGEQSSFILPAVFMVIYDWWYPSSYSLNMAIIVIFLIYTLIFNRHNEENYKAIILMVVAVINFGAYYEGETIIVNYILLLKIALIAFLYFLMIKIPSHKSKKALWILGVIVAVIFIIFGGLAPIILRLKAYILKDVSKEEIFYFYGVRNTVNEVENANFMKFVLESSGHLFIFICAVGGLALLLIKFRSFILTSPMIALGVLALFGGTRFTMYATPMIALGFAYFIYFTLNYFEIRTWLRSTLLAILTCLVLIPSIDFIYKFRVAPTLTKDSIVPLAELKNKASREDYVLSWWDYGYLIRYYSDVKVVADPGGRQAGEYTFMSAFSFNKDEVSSANMARLNVEYTQKSQGKNFDPKLEDKFKLNLYQIQKDYAEADINKFLSSLNDKNFKLPQKTRDIYYYFVPQMIDILPNILKFSTVDIETGKESWTPFIHVGYDIRMGKDGESIIINDECTLPSIDPEYLIYDGKRMPINSYYQVGEVNGKLVKLSKQIDKNSNLYVIFLPDYQRILILDKKVFESAFIQLFVLENYDKDLFEPVYLSNSARIYKLLR</sequence>
<dbReference type="PANTHER" id="PTHR13872">
    <property type="entry name" value="DOLICHYL-DIPHOSPHOOLIGOSACCHARIDE--PROTEIN GLYCOSYLTRANSFERASE SUBUNIT"/>
    <property type="match status" value="1"/>
</dbReference>
<dbReference type="Pfam" id="PF21436">
    <property type="entry name" value="STT3-PglB_core"/>
    <property type="match status" value="1"/>
</dbReference>
<evidence type="ECO:0000256" key="11">
    <source>
        <dbReference type="ARBA" id="ARBA00022989"/>
    </source>
</evidence>
<feature type="transmembrane region" description="Helical" evidence="14">
    <location>
        <begin position="343"/>
        <end position="360"/>
    </location>
</feature>
<feature type="transmembrane region" description="Helical" evidence="14">
    <location>
        <begin position="365"/>
        <end position="382"/>
    </location>
</feature>
<evidence type="ECO:0000313" key="18">
    <source>
        <dbReference type="EMBL" id="EEV17603.1"/>
    </source>
</evidence>
<keyword evidence="13" id="KW-0464">Manganese</keyword>
<dbReference type="STRING" id="824.CGRAC_1892"/>
<dbReference type="PANTHER" id="PTHR13872:SF1">
    <property type="entry name" value="DOLICHYL-DIPHOSPHOOLIGOSACCHARIDE--PROTEIN GLYCOSYLTRANSFERASE SUBUNIT STT3B"/>
    <property type="match status" value="1"/>
</dbReference>
<feature type="transmembrane region" description="Helical" evidence="14">
    <location>
        <begin position="417"/>
        <end position="435"/>
    </location>
</feature>
<evidence type="ECO:0000256" key="2">
    <source>
        <dbReference type="ARBA" id="ARBA00001946"/>
    </source>
</evidence>
<evidence type="ECO:0000256" key="10">
    <source>
        <dbReference type="ARBA" id="ARBA00022842"/>
    </source>
</evidence>
<keyword evidence="12 14" id="KW-0472">Membrane</keyword>
<feature type="transmembrane region" description="Helical" evidence="14">
    <location>
        <begin position="127"/>
        <end position="145"/>
    </location>
</feature>
<evidence type="ECO:0000256" key="8">
    <source>
        <dbReference type="ARBA" id="ARBA00022692"/>
    </source>
</evidence>
<feature type="transmembrane region" description="Helical" evidence="14">
    <location>
        <begin position="248"/>
        <end position="267"/>
    </location>
</feature>
<dbReference type="InterPro" id="IPR003674">
    <property type="entry name" value="Oligo_trans_STT3"/>
</dbReference>
<dbReference type="Proteomes" id="UP000005709">
    <property type="component" value="Unassembled WGS sequence"/>
</dbReference>
<dbReference type="Pfam" id="PF18527">
    <property type="entry name" value="STT3_PglB_C"/>
    <property type="match status" value="1"/>
</dbReference>
<comment type="cofactor">
    <cofactor evidence="1">
        <name>Mn(2+)</name>
        <dbReference type="ChEBI" id="CHEBI:29035"/>
    </cofactor>
</comment>
<comment type="similarity">
    <text evidence="5">Belongs to the STT3 family.</text>
</comment>
<comment type="pathway">
    <text evidence="4">Protein modification; protein glycosylation.</text>
</comment>
<evidence type="ECO:0000256" key="7">
    <source>
        <dbReference type="ARBA" id="ARBA00022679"/>
    </source>
</evidence>
<feature type="transmembrane region" description="Helical" evidence="14">
    <location>
        <begin position="225"/>
        <end position="242"/>
    </location>
</feature>
<keyword evidence="8 14" id="KW-0812">Transmembrane</keyword>
<feature type="transmembrane region" description="Helical" evidence="14">
    <location>
        <begin position="102"/>
        <end position="120"/>
    </location>
</feature>
<comment type="caution">
    <text evidence="18">The sequence shown here is derived from an EMBL/GenBank/DDBJ whole genome shotgun (WGS) entry which is preliminary data.</text>
</comment>
<feature type="domain" description="STT3/PglB/AglB core" evidence="17">
    <location>
        <begin position="460"/>
        <end position="598"/>
    </location>
</feature>
<keyword evidence="9" id="KW-0479">Metal-binding</keyword>
<keyword evidence="10" id="KW-0460">Magnesium</keyword>
<feature type="domain" description="Oligosaccharyl transferase STT3 N-terminal" evidence="15">
    <location>
        <begin position="52"/>
        <end position="433"/>
    </location>
</feature>
<dbReference type="GO" id="GO:0012505">
    <property type="term" value="C:endomembrane system"/>
    <property type="evidence" value="ECO:0007669"/>
    <property type="project" value="UniProtKB-SubCell"/>
</dbReference>
<evidence type="ECO:0000256" key="13">
    <source>
        <dbReference type="ARBA" id="ARBA00023211"/>
    </source>
</evidence>